<feature type="domain" description="Glycosyltransferase family 28 N-terminal" evidence="11">
    <location>
        <begin position="4"/>
        <end position="138"/>
    </location>
</feature>
<evidence type="ECO:0000256" key="9">
    <source>
        <dbReference type="ARBA" id="ARBA00023316"/>
    </source>
</evidence>
<name>A0ABU3NR72_9CHLR</name>
<evidence type="ECO:0000256" key="4">
    <source>
        <dbReference type="ARBA" id="ARBA00022679"/>
    </source>
</evidence>
<evidence type="ECO:0000256" key="2">
    <source>
        <dbReference type="ARBA" id="ARBA00022618"/>
    </source>
</evidence>
<comment type="subcellular location">
    <subcellularLocation>
        <location evidence="10">Cell membrane</location>
        <topology evidence="10">Peripheral membrane protein</topology>
        <orientation evidence="10">Cytoplasmic side</orientation>
    </subcellularLocation>
</comment>
<feature type="binding site" evidence="10">
    <location>
        <position position="293"/>
    </location>
    <ligand>
        <name>UDP-N-acetyl-alpha-D-glucosamine</name>
        <dbReference type="ChEBI" id="CHEBI:57705"/>
    </ligand>
</feature>
<dbReference type="Pfam" id="PF04101">
    <property type="entry name" value="Glyco_tran_28_C"/>
    <property type="match status" value="1"/>
</dbReference>
<evidence type="ECO:0000256" key="1">
    <source>
        <dbReference type="ARBA" id="ARBA00022475"/>
    </source>
</evidence>
<dbReference type="CDD" id="cd03785">
    <property type="entry name" value="GT28_MurG"/>
    <property type="match status" value="1"/>
</dbReference>
<comment type="caution">
    <text evidence="13">The sequence shown here is derived from an EMBL/GenBank/DDBJ whole genome shotgun (WGS) entry which is preliminary data.</text>
</comment>
<comment type="similarity">
    <text evidence="10">Belongs to the glycosyltransferase 28 family. MurG subfamily.</text>
</comment>
<comment type="catalytic activity">
    <reaction evidence="10">
        <text>di-trans,octa-cis-undecaprenyl diphospho-N-acetyl-alpha-D-muramoyl-L-alanyl-D-glutamyl-meso-2,6-diaminopimeloyl-D-alanyl-D-alanine + UDP-N-acetyl-alpha-D-glucosamine = di-trans,octa-cis-undecaprenyl diphospho-[N-acetyl-alpha-D-glucosaminyl-(1-&gt;4)]-N-acetyl-alpha-D-muramoyl-L-alanyl-D-glutamyl-meso-2,6-diaminopimeloyl-D-alanyl-D-alanine + UDP + H(+)</text>
        <dbReference type="Rhea" id="RHEA:31227"/>
        <dbReference type="ChEBI" id="CHEBI:15378"/>
        <dbReference type="ChEBI" id="CHEBI:57705"/>
        <dbReference type="ChEBI" id="CHEBI:58223"/>
        <dbReference type="ChEBI" id="CHEBI:61387"/>
        <dbReference type="ChEBI" id="CHEBI:61388"/>
        <dbReference type="EC" id="2.4.1.227"/>
    </reaction>
</comment>
<keyword evidence="1 10" id="KW-1003">Cell membrane</keyword>
<keyword evidence="2 10" id="KW-0132">Cell division</keyword>
<dbReference type="Proteomes" id="UP001254165">
    <property type="component" value="Unassembled WGS sequence"/>
</dbReference>
<evidence type="ECO:0000256" key="8">
    <source>
        <dbReference type="ARBA" id="ARBA00023306"/>
    </source>
</evidence>
<keyword evidence="8 10" id="KW-0131">Cell cycle</keyword>
<sequence>MRLLVCAGGTGGGVYPALAILQALGNEAENVLWVGSEGGMERDLVLRAQIPFEAIPAAGVHGVGWRQLPRNILRLIRGTLAARRILRAYQPDVLLFTGGYVGVPMAIAGRSIPSLVFVPDIEPGLALNLMSRFAHTIAVTTPRSRHYFPAAKNVVVTGYPIRTELIGWQRNQARQRFGLDEEKPVLLVMGGSKGARSINRAVLTHLEALLNLAQVIHITGQTDWPEVQQQIAHVPINLQHRYHAFPYLHEDIGAAFAAADLILCRAGASTLGELPFFGLPAILVPYPYAWRYQAINAAYLTENRAAVTLDDAKLSETLLPTLQDLFSHPQRLQQMATAMRALATPDAATKLADLIRTLAAQSPAPRKHKEVQ</sequence>
<feature type="domain" description="Glycosyl transferase family 28 C-terminal" evidence="12">
    <location>
        <begin position="185"/>
        <end position="349"/>
    </location>
</feature>
<dbReference type="PANTHER" id="PTHR21015">
    <property type="entry name" value="UDP-N-ACETYLGLUCOSAMINE--N-ACETYLMURAMYL-(PENTAPEPTIDE) PYROPHOSPHORYL-UNDECAPRENOL N-ACETYLGLUCOSAMINE TRANSFERASE 1"/>
    <property type="match status" value="1"/>
</dbReference>
<evidence type="ECO:0000256" key="10">
    <source>
        <dbReference type="HAMAP-Rule" id="MF_00033"/>
    </source>
</evidence>
<dbReference type="InterPro" id="IPR006009">
    <property type="entry name" value="GlcNAc_MurG"/>
</dbReference>
<dbReference type="PANTHER" id="PTHR21015:SF22">
    <property type="entry name" value="GLYCOSYLTRANSFERASE"/>
    <property type="match status" value="1"/>
</dbReference>
<gene>
    <name evidence="10 13" type="primary">murG</name>
    <name evidence="13" type="ORF">QYE77_13815</name>
</gene>
<keyword evidence="9 10" id="KW-0961">Cell wall biogenesis/degradation</keyword>
<protein>
    <recommendedName>
        <fullName evidence="10">UDP-N-acetylglucosamine--N-acetylmuramyl-(pentapeptide) pyrophosphoryl-undecaprenol N-acetylglucosamine transferase</fullName>
        <ecNumber evidence="10">2.4.1.227</ecNumber>
    </recommendedName>
    <alternativeName>
        <fullName evidence="10">Undecaprenyl-PP-MurNAc-pentapeptide-UDPGlcNAc GlcNAc transferase</fullName>
    </alternativeName>
</protein>
<keyword evidence="14" id="KW-1185">Reference proteome</keyword>
<feature type="binding site" evidence="10">
    <location>
        <position position="192"/>
    </location>
    <ligand>
        <name>UDP-N-acetyl-alpha-D-glucosamine</name>
        <dbReference type="ChEBI" id="CHEBI:57705"/>
    </ligand>
</feature>
<evidence type="ECO:0000256" key="7">
    <source>
        <dbReference type="ARBA" id="ARBA00023136"/>
    </source>
</evidence>
<comment type="function">
    <text evidence="10">Cell wall formation. Catalyzes the transfer of a GlcNAc subunit on undecaprenyl-pyrophosphoryl-MurNAc-pentapeptide (lipid intermediate I) to form undecaprenyl-pyrophosphoryl-MurNAc-(pentapeptide)GlcNAc (lipid intermediate II).</text>
</comment>
<dbReference type="InterPro" id="IPR007235">
    <property type="entry name" value="Glyco_trans_28_C"/>
</dbReference>
<dbReference type="RefSeq" id="WP_315626027.1">
    <property type="nucleotide sequence ID" value="NZ_JAUHMF010000002.1"/>
</dbReference>
<keyword evidence="4 10" id="KW-0808">Transferase</keyword>
<reference evidence="13 14" key="1">
    <citation type="submission" date="2023-07" db="EMBL/GenBank/DDBJ databases">
        <title>Novel species of Thermanaerothrix with wide hydrolytic capabilities.</title>
        <authorList>
            <person name="Zayulina K.S."/>
            <person name="Podosokorskaya O.A."/>
            <person name="Elcheninov A.G."/>
        </authorList>
    </citation>
    <scope>NUCLEOTIDE SEQUENCE [LARGE SCALE GENOMIC DNA]</scope>
    <source>
        <strain evidence="13 14">4228-RoL</strain>
    </source>
</reference>
<evidence type="ECO:0000313" key="13">
    <source>
        <dbReference type="EMBL" id="MDT8899338.1"/>
    </source>
</evidence>
<proteinExistence type="inferred from homology"/>
<dbReference type="Gene3D" id="3.40.50.2000">
    <property type="entry name" value="Glycogen Phosphorylase B"/>
    <property type="match status" value="2"/>
</dbReference>
<dbReference type="Pfam" id="PF03033">
    <property type="entry name" value="Glyco_transf_28"/>
    <property type="match status" value="1"/>
</dbReference>
<comment type="caution">
    <text evidence="10">Lacks conserved residue(s) required for the propagation of feature annotation.</text>
</comment>
<comment type="pathway">
    <text evidence="10">Cell wall biogenesis; peptidoglycan biosynthesis.</text>
</comment>
<feature type="binding site" evidence="10">
    <location>
        <position position="162"/>
    </location>
    <ligand>
        <name>UDP-N-acetyl-alpha-D-glucosamine</name>
        <dbReference type="ChEBI" id="CHEBI:57705"/>
    </ligand>
</feature>
<keyword evidence="3 10" id="KW-0328">Glycosyltransferase</keyword>
<dbReference type="EC" id="2.4.1.227" evidence="10"/>
<dbReference type="EMBL" id="JAUHMF010000002">
    <property type="protein sequence ID" value="MDT8899338.1"/>
    <property type="molecule type" value="Genomic_DNA"/>
</dbReference>
<evidence type="ECO:0000256" key="3">
    <source>
        <dbReference type="ARBA" id="ARBA00022676"/>
    </source>
</evidence>
<evidence type="ECO:0000256" key="6">
    <source>
        <dbReference type="ARBA" id="ARBA00022984"/>
    </source>
</evidence>
<evidence type="ECO:0000313" key="14">
    <source>
        <dbReference type="Proteomes" id="UP001254165"/>
    </source>
</evidence>
<keyword evidence="7 10" id="KW-0472">Membrane</keyword>
<evidence type="ECO:0000256" key="5">
    <source>
        <dbReference type="ARBA" id="ARBA00022960"/>
    </source>
</evidence>
<evidence type="ECO:0000259" key="11">
    <source>
        <dbReference type="Pfam" id="PF03033"/>
    </source>
</evidence>
<keyword evidence="6 10" id="KW-0573">Peptidoglycan synthesis</keyword>
<dbReference type="InterPro" id="IPR004276">
    <property type="entry name" value="GlycoTrans_28_N"/>
</dbReference>
<dbReference type="HAMAP" id="MF_00033">
    <property type="entry name" value="MurG"/>
    <property type="match status" value="1"/>
</dbReference>
<accession>A0ABU3NR72</accession>
<evidence type="ECO:0000259" key="12">
    <source>
        <dbReference type="Pfam" id="PF04101"/>
    </source>
</evidence>
<dbReference type="GO" id="GO:0016757">
    <property type="term" value="F:glycosyltransferase activity"/>
    <property type="evidence" value="ECO:0007669"/>
    <property type="project" value="UniProtKB-KW"/>
</dbReference>
<dbReference type="SUPFAM" id="SSF53756">
    <property type="entry name" value="UDP-Glycosyltransferase/glycogen phosphorylase"/>
    <property type="match status" value="1"/>
</dbReference>
<organism evidence="13 14">
    <name type="scientific">Thermanaerothrix solaris</name>
    <dbReference type="NCBI Taxonomy" id="3058434"/>
    <lineage>
        <taxon>Bacteria</taxon>
        <taxon>Bacillati</taxon>
        <taxon>Chloroflexota</taxon>
        <taxon>Anaerolineae</taxon>
        <taxon>Anaerolineales</taxon>
        <taxon>Anaerolineaceae</taxon>
        <taxon>Thermanaerothrix</taxon>
    </lineage>
</organism>
<dbReference type="NCBIfam" id="TIGR01133">
    <property type="entry name" value="murG"/>
    <property type="match status" value="1"/>
</dbReference>
<feature type="binding site" evidence="10">
    <location>
        <begin position="10"/>
        <end position="12"/>
    </location>
    <ligand>
        <name>UDP-N-acetyl-alpha-D-glucosamine</name>
        <dbReference type="ChEBI" id="CHEBI:57705"/>
    </ligand>
</feature>
<keyword evidence="5 10" id="KW-0133">Cell shape</keyword>